<accession>A0A2G9Z1W3</accession>
<protein>
    <recommendedName>
        <fullName evidence="3">DNA polymerase III subunit delta</fullName>
    </recommendedName>
</protein>
<comment type="caution">
    <text evidence="1">The sequence shown here is derived from an EMBL/GenBank/DDBJ whole genome shotgun (WGS) entry which is preliminary data.</text>
</comment>
<dbReference type="Gene3D" id="3.40.50.300">
    <property type="entry name" value="P-loop containing nucleotide triphosphate hydrolases"/>
    <property type="match status" value="1"/>
</dbReference>
<evidence type="ECO:0000313" key="2">
    <source>
        <dbReference type="Proteomes" id="UP000228681"/>
    </source>
</evidence>
<dbReference type="Proteomes" id="UP000228681">
    <property type="component" value="Unassembled WGS sequence"/>
</dbReference>
<dbReference type="EMBL" id="PCRS01000023">
    <property type="protein sequence ID" value="PIP24943.1"/>
    <property type="molecule type" value="Genomic_DNA"/>
</dbReference>
<dbReference type="Pfam" id="PF13177">
    <property type="entry name" value="DNA_pol3_delta2"/>
    <property type="match status" value="1"/>
</dbReference>
<proteinExistence type="predicted"/>
<dbReference type="PANTHER" id="PTHR11669:SF8">
    <property type="entry name" value="DNA POLYMERASE III SUBUNIT DELTA"/>
    <property type="match status" value="1"/>
</dbReference>
<dbReference type="InterPro" id="IPR050238">
    <property type="entry name" value="DNA_Rep/Repair_Clamp_Loader"/>
</dbReference>
<evidence type="ECO:0000313" key="1">
    <source>
        <dbReference type="EMBL" id="PIP24943.1"/>
    </source>
</evidence>
<dbReference type="AlphaFoldDB" id="A0A2G9Z1W3"/>
<organism evidence="1 2">
    <name type="scientific">Candidatus Nealsonbacteria bacterium CG23_combo_of_CG06-09_8_20_14_all_36_12</name>
    <dbReference type="NCBI Taxonomy" id="1974718"/>
    <lineage>
        <taxon>Bacteria</taxon>
        <taxon>Candidatus Nealsoniibacteriota</taxon>
    </lineage>
</organism>
<dbReference type="PANTHER" id="PTHR11669">
    <property type="entry name" value="REPLICATION FACTOR C / DNA POLYMERASE III GAMMA-TAU SUBUNIT"/>
    <property type="match status" value="1"/>
</dbReference>
<sequence length="307" mass="35461">MLIGHQKIWQFLKKAIEMDKLSHAYLFFGEESLGKRKLAKEFIKLLNCQNSDKPCQTCHSCQDIEKEVHPDLILIEPKKKEIQIAQIRELKYTLTLRPYFGGYKSVIVDEAQALNQEAYSCLLKTLEEPLGRAILILVSSTRDSLPKTILSRVEQIKFQPVNLIEIENYLKNQGVKENQAKEISLISAGKPGLAINYFQTPEKLEKETTIIQDFLKIKKSSLSTRFQYAKDLTENQNLSEVLKIWLRFLRNLLLSKVGAKQNYYPGTEDFNVQKLKKILNLCQNLHFLISTTNVNQKLALEMLMLEL</sequence>
<evidence type="ECO:0008006" key="3">
    <source>
        <dbReference type="Google" id="ProtNLM"/>
    </source>
</evidence>
<dbReference type="SUPFAM" id="SSF52540">
    <property type="entry name" value="P-loop containing nucleoside triphosphate hydrolases"/>
    <property type="match status" value="1"/>
</dbReference>
<gene>
    <name evidence="1" type="ORF">COX34_01520</name>
</gene>
<reference evidence="1 2" key="1">
    <citation type="submission" date="2017-09" db="EMBL/GenBank/DDBJ databases">
        <title>Depth-based differentiation of microbial function through sediment-hosted aquifers and enrichment of novel symbionts in the deep terrestrial subsurface.</title>
        <authorList>
            <person name="Probst A.J."/>
            <person name="Ladd B."/>
            <person name="Jarett J.K."/>
            <person name="Geller-Mcgrath D.E."/>
            <person name="Sieber C.M."/>
            <person name="Emerson J.B."/>
            <person name="Anantharaman K."/>
            <person name="Thomas B.C."/>
            <person name="Malmstrom R."/>
            <person name="Stieglmeier M."/>
            <person name="Klingl A."/>
            <person name="Woyke T."/>
            <person name="Ryan C.M."/>
            <person name="Banfield J.F."/>
        </authorList>
    </citation>
    <scope>NUCLEOTIDE SEQUENCE [LARGE SCALE GENOMIC DNA]</scope>
    <source>
        <strain evidence="1">CG23_combo_of_CG06-09_8_20_14_all_36_12</strain>
    </source>
</reference>
<name>A0A2G9Z1W3_9BACT</name>
<dbReference type="GO" id="GO:0006261">
    <property type="term" value="P:DNA-templated DNA replication"/>
    <property type="evidence" value="ECO:0007669"/>
    <property type="project" value="TreeGrafter"/>
</dbReference>
<dbReference type="InterPro" id="IPR027417">
    <property type="entry name" value="P-loop_NTPase"/>
</dbReference>